<accession>A0A507DTM6</accession>
<dbReference type="EMBL" id="QEAN01000002">
    <property type="protein sequence ID" value="TPX54896.1"/>
    <property type="molecule type" value="Genomic_DNA"/>
</dbReference>
<gene>
    <name evidence="1" type="ORF">SeMB42_g00092</name>
</gene>
<evidence type="ECO:0000313" key="1">
    <source>
        <dbReference type="EMBL" id="TPX54896.1"/>
    </source>
</evidence>
<organism evidence="1 2">
    <name type="scientific">Synchytrium endobioticum</name>
    <dbReference type="NCBI Taxonomy" id="286115"/>
    <lineage>
        <taxon>Eukaryota</taxon>
        <taxon>Fungi</taxon>
        <taxon>Fungi incertae sedis</taxon>
        <taxon>Chytridiomycota</taxon>
        <taxon>Chytridiomycota incertae sedis</taxon>
        <taxon>Chytridiomycetes</taxon>
        <taxon>Synchytriales</taxon>
        <taxon>Synchytriaceae</taxon>
        <taxon>Synchytrium</taxon>
    </lineage>
</organism>
<dbReference type="Proteomes" id="UP000317494">
    <property type="component" value="Unassembled WGS sequence"/>
</dbReference>
<reference evidence="1 2" key="1">
    <citation type="journal article" date="2019" name="Sci. Rep.">
        <title>Comparative genomics of chytrid fungi reveal insights into the obligate biotrophic and pathogenic lifestyle of Synchytrium endobioticum.</title>
        <authorList>
            <person name="van de Vossenberg B.T.L.H."/>
            <person name="Warris S."/>
            <person name="Nguyen H.D.T."/>
            <person name="van Gent-Pelzer M.P.E."/>
            <person name="Joly D.L."/>
            <person name="van de Geest H.C."/>
            <person name="Bonants P.J.M."/>
            <person name="Smith D.S."/>
            <person name="Levesque C.A."/>
            <person name="van der Lee T.A.J."/>
        </authorList>
    </citation>
    <scope>NUCLEOTIDE SEQUENCE [LARGE SCALE GENOMIC DNA]</scope>
    <source>
        <strain evidence="1 2">MB42</strain>
    </source>
</reference>
<dbReference type="VEuPathDB" id="FungiDB:SeMB42_g00092"/>
<sequence length="381" mass="43050">MNSAGSLKNFYVMHSKTAKVYFAKNFQGDALDQSLIVAFSSTISTFVNSLLSEAIREIVSVNSRLVYREFGSFVFVAHCDLQTSSAVAQAVLRDIGGICELLFGSCEFWDEDYFDLNGAQDVVSMIFKKTSHDPASIVGVTEQVFLEPEVIERLDKLLAYLESQNGVCGSGTMLILGDSVLCSRFGLHETRMILKYNKARPLGSASVRFTPVYCYNSWRNLHTVKMGNYTVVLLTYIDKTFAPLERKIEQFRIAFTQSRLEIPIEEPPILLRMYAKRETLAMLYHNIKTGTSIFPQLRPGPEVQQKEIMNSFWTFFSEAVSNLNVAGVTEWSISRDQYRFYARSEGIHKLYILFTSESMSSQPAVVASEILQSVLQHGQLQ</sequence>
<keyword evidence="2" id="KW-1185">Reference proteome</keyword>
<proteinExistence type="predicted"/>
<protein>
    <recommendedName>
        <fullName evidence="3">Vacuolar fusion protein MON1</fullName>
    </recommendedName>
</protein>
<evidence type="ECO:0000313" key="2">
    <source>
        <dbReference type="Proteomes" id="UP000317494"/>
    </source>
</evidence>
<comment type="caution">
    <text evidence="1">The sequence shown here is derived from an EMBL/GenBank/DDBJ whole genome shotgun (WGS) entry which is preliminary data.</text>
</comment>
<dbReference type="AlphaFoldDB" id="A0A507DTM6"/>
<evidence type="ECO:0008006" key="3">
    <source>
        <dbReference type="Google" id="ProtNLM"/>
    </source>
</evidence>
<name>A0A507DTM6_9FUNG</name>